<feature type="compositionally biased region" description="Basic and acidic residues" evidence="5">
    <location>
        <begin position="140"/>
        <end position="173"/>
    </location>
</feature>
<feature type="compositionally biased region" description="Low complexity" evidence="5">
    <location>
        <begin position="892"/>
        <end position="908"/>
    </location>
</feature>
<evidence type="ECO:0000313" key="7">
    <source>
        <dbReference type="EMBL" id="KAL2265332.1"/>
    </source>
</evidence>
<feature type="region of interest" description="Disordered" evidence="5">
    <location>
        <begin position="206"/>
        <end position="263"/>
    </location>
</feature>
<keyword evidence="3 6" id="KW-1133">Transmembrane helix</keyword>
<dbReference type="InterPro" id="IPR002523">
    <property type="entry name" value="MgTranspt_CorA/ZnTranspt_ZntB"/>
</dbReference>
<dbReference type="Gene3D" id="1.20.58.340">
    <property type="entry name" value="Magnesium transport protein CorA, transmembrane region"/>
    <property type="match status" value="1"/>
</dbReference>
<feature type="region of interest" description="Disordered" evidence="5">
    <location>
        <begin position="1143"/>
        <end position="1165"/>
    </location>
</feature>
<feature type="compositionally biased region" description="Basic residues" evidence="5">
    <location>
        <begin position="1555"/>
        <end position="1567"/>
    </location>
</feature>
<name>A0ABR4D4U0_9PEZI</name>
<keyword evidence="4 6" id="KW-0472">Membrane</keyword>
<feature type="compositionally biased region" description="Basic and acidic residues" evidence="5">
    <location>
        <begin position="49"/>
        <end position="59"/>
    </location>
</feature>
<dbReference type="InterPro" id="IPR045863">
    <property type="entry name" value="CorA_TM1_TM2"/>
</dbReference>
<sequence length="1575" mass="176586">MVEIDSASDSEDGHRPALSNDNANDNNNGASPPGSFAGESVETVPTRRISVDSVRDRSSGRTHPWPRPPSPVGGPWSAYEPLDGCGIVEITTPSDSRSEHNIGSNPGDHSGHRVVETAVATRPRVIPAGWRSEWPAPIDNHGHREQQDPIDSHDDREQRDPIDDHGSWKHREQWSPADTPYYRKLRERLTRIDNHAYRERQERWNPIDNYDNGSVGRSGSRQRRAPGSVGWRSRSSSRSRNQRRSGRRYDASDYESFRSSSRPRTAHEVAEVIYYTDSGEDEKDDNPEDAPSEWTQAKTTLERGLTTELLVAHSIELKTFKSGRERISMICPSAPPSSAPGDREVPKLRWLHIQQTAPATNSTVYAIRLIERMFLRCPFVSSKERGLGAVFLQSHILRSLKEADENRVDVFSSTFTTSFSQSEPCPSLAIREFLLFDKVRDSLPYTKPLLAAARGYDVLPDDELNQVARKMEIGDCDHVLKIGMVWSFIFPPRILITLSCQPMAEIRGDLVSVDDRIGRDFYTVQVKEFAGQACAHLVIDPDDCSYVSFLQRAVAAITSGIETREVDAYELLYTSHNVTKPPCLPLTPTTWLELIASDNVESTIFYLKRRDVYLSRERRPYHFTYTQRTRKPAMPESPQRPRRRPLQEAQDSFSAPWSDIPRGHDSAAVVLTRGPQPFRSSRESSRRRGTDLNPRPHEPGYGMGNGKHILDKGAIPSEDEQGQVVISNRSRKPPGLTPFVRDDHSEPGRRSFHQRTDPHWPQAATSGDFKTPHRASSPDGVYHEPFPTSRSEDSGSATPTSKDSAGRRERQGTPIPDIITIPFLAWKTSSRKPHDGRPPATEPEVLFRILGKISESLSSPEARHRNTYLRAFQCTQDELLRRHPFLAAGASGIGQQQAHPHVNTSSSSPGGGDTGGKKKDDDSRGIQTPFGPNHDTAPPQQGSREEAEADGPSPQDDLRLIREDPRASVSKQLLERSQAILSQFLPTDNHNTAYHPVCQRVWGAVDEMIRQLCWSYEPARETWTVRKLAAFPSLGSKGNAISKHQHDQCSSCLEGHGYSSPSEALEHLHAHHVECPLDEKAAARCKNNPADDPCFAYLESGPVIEAHDPGFDAIMDTVNLVLEDLAELDNCLKRLHRLVAKTRRPASLRNRPGTARPDKTQQPPQLPRSLVYAFEELVSYFVVVPRSLSIMNRTIAEFGHCWYLIPDAESRVSRINDLRLEVCSSVHKHFHQAECDICMLPTMRETADEDDANVALGIRTLDFSSLARIIEGSILRSSIFKPSFRGLGATCPAGVAPKDAVVDVVAMYREYCQRLRSEADSRPRRRLFLDITALLDELGILSSIFNVALNEMDVILHELGCVIHGPPLPDPRSYPELRLSAVEHESLTHQRAVLNVKAKEIERLINLVGSVQGRVKQMIEVMDEDHGKAIRVFTVVTVLFVPMTFVSGFFGMNTSDIRDIDANQTLYWEIAVPVTILTLLVAFAYGYKGDEIGDWLYDKFHRAGRHHRLPGKAAGISAPPSGRLPLSEPPGGQTNDKRSATKPKQVSIKFSVRDRVRRRKQRDPRRKNTFESMLS</sequence>
<dbReference type="GeneID" id="98127787"/>
<feature type="region of interest" description="Disordered" evidence="5">
    <location>
        <begin position="276"/>
        <end position="298"/>
    </location>
</feature>
<dbReference type="RefSeq" id="XP_070864059.1">
    <property type="nucleotide sequence ID" value="XM_071013143.1"/>
</dbReference>
<dbReference type="SUPFAM" id="SSF144083">
    <property type="entry name" value="Magnesium transport protein CorA, transmembrane region"/>
    <property type="match status" value="1"/>
</dbReference>
<dbReference type="PANTHER" id="PTHR46494:SF1">
    <property type="entry name" value="CORA FAMILY METAL ION TRANSPORTER (EUROFUNG)"/>
    <property type="match status" value="1"/>
</dbReference>
<evidence type="ECO:0000256" key="6">
    <source>
        <dbReference type="SAM" id="Phobius"/>
    </source>
</evidence>
<feature type="compositionally biased region" description="Acidic residues" evidence="5">
    <location>
        <begin position="1"/>
        <end position="10"/>
    </location>
</feature>
<feature type="compositionally biased region" description="Basic residues" evidence="5">
    <location>
        <begin position="235"/>
        <end position="246"/>
    </location>
</feature>
<evidence type="ECO:0000313" key="8">
    <source>
        <dbReference type="Proteomes" id="UP001600064"/>
    </source>
</evidence>
<feature type="region of interest" description="Disordered" evidence="5">
    <location>
        <begin position="1510"/>
        <end position="1575"/>
    </location>
</feature>
<feature type="compositionally biased region" description="Basic and acidic residues" evidence="5">
    <location>
        <begin position="915"/>
        <end position="924"/>
    </location>
</feature>
<dbReference type="Pfam" id="PF01544">
    <property type="entry name" value="CorA"/>
    <property type="match status" value="1"/>
</dbReference>
<feature type="region of interest" description="Disordered" evidence="5">
    <location>
        <begin position="624"/>
        <end position="821"/>
    </location>
</feature>
<comment type="caution">
    <text evidence="7">The sequence shown here is derived from an EMBL/GenBank/DDBJ whole genome shotgun (WGS) entry which is preliminary data.</text>
</comment>
<protein>
    <submittedName>
        <fullName evidence="7">Uncharacterized protein</fullName>
    </submittedName>
</protein>
<feature type="compositionally biased region" description="Acidic residues" evidence="5">
    <location>
        <begin position="278"/>
        <end position="291"/>
    </location>
</feature>
<organism evidence="7 8">
    <name type="scientific">Remersonia thermophila</name>
    <dbReference type="NCBI Taxonomy" id="72144"/>
    <lineage>
        <taxon>Eukaryota</taxon>
        <taxon>Fungi</taxon>
        <taxon>Dikarya</taxon>
        <taxon>Ascomycota</taxon>
        <taxon>Pezizomycotina</taxon>
        <taxon>Sordariomycetes</taxon>
        <taxon>Sordariomycetidae</taxon>
        <taxon>Sordariales</taxon>
        <taxon>Sordariales incertae sedis</taxon>
        <taxon>Remersonia</taxon>
    </lineage>
</organism>
<feature type="transmembrane region" description="Helical" evidence="6">
    <location>
        <begin position="1432"/>
        <end position="1454"/>
    </location>
</feature>
<feature type="compositionally biased region" description="Basic and acidic residues" evidence="5">
    <location>
        <begin position="680"/>
        <end position="698"/>
    </location>
</feature>
<comment type="subcellular location">
    <subcellularLocation>
        <location evidence="1">Cell membrane</location>
        <topology evidence="1">Multi-pass membrane protein</topology>
    </subcellularLocation>
</comment>
<evidence type="ECO:0000256" key="3">
    <source>
        <dbReference type="ARBA" id="ARBA00022989"/>
    </source>
</evidence>
<feature type="compositionally biased region" description="Polar residues" evidence="5">
    <location>
        <begin position="794"/>
        <end position="803"/>
    </location>
</feature>
<reference evidence="7 8" key="1">
    <citation type="journal article" date="2024" name="Commun. Biol.">
        <title>Comparative genomic analysis of thermophilic fungi reveals convergent evolutionary adaptations and gene losses.</title>
        <authorList>
            <person name="Steindorff A.S."/>
            <person name="Aguilar-Pontes M.V."/>
            <person name="Robinson A.J."/>
            <person name="Andreopoulos B."/>
            <person name="LaButti K."/>
            <person name="Kuo A."/>
            <person name="Mondo S."/>
            <person name="Riley R."/>
            <person name="Otillar R."/>
            <person name="Haridas S."/>
            <person name="Lipzen A."/>
            <person name="Grimwood J."/>
            <person name="Schmutz J."/>
            <person name="Clum A."/>
            <person name="Reid I.D."/>
            <person name="Moisan M.C."/>
            <person name="Butler G."/>
            <person name="Nguyen T.T.M."/>
            <person name="Dewar K."/>
            <person name="Conant G."/>
            <person name="Drula E."/>
            <person name="Henrissat B."/>
            <person name="Hansel C."/>
            <person name="Singer S."/>
            <person name="Hutchinson M.I."/>
            <person name="de Vries R.P."/>
            <person name="Natvig D.O."/>
            <person name="Powell A.J."/>
            <person name="Tsang A."/>
            <person name="Grigoriev I.V."/>
        </authorList>
    </citation>
    <scope>NUCLEOTIDE SEQUENCE [LARGE SCALE GENOMIC DNA]</scope>
    <source>
        <strain evidence="7 8">ATCC 22073</strain>
    </source>
</reference>
<accession>A0ABR4D4U0</accession>
<feature type="region of interest" description="Disordered" evidence="5">
    <location>
        <begin position="128"/>
        <end position="173"/>
    </location>
</feature>
<evidence type="ECO:0000256" key="4">
    <source>
        <dbReference type="ARBA" id="ARBA00023136"/>
    </source>
</evidence>
<dbReference type="PANTHER" id="PTHR46494">
    <property type="entry name" value="CORA FAMILY METAL ION TRANSPORTER (EUROFUNG)"/>
    <property type="match status" value="1"/>
</dbReference>
<gene>
    <name evidence="7" type="ORF">VTJ83DRAFT_6432</name>
</gene>
<feature type="region of interest" description="Disordered" evidence="5">
    <location>
        <begin position="892"/>
        <end position="960"/>
    </location>
</feature>
<evidence type="ECO:0000256" key="2">
    <source>
        <dbReference type="ARBA" id="ARBA00022692"/>
    </source>
</evidence>
<feature type="transmembrane region" description="Helical" evidence="6">
    <location>
        <begin position="1466"/>
        <end position="1487"/>
    </location>
</feature>
<feature type="compositionally biased region" description="Basic and acidic residues" evidence="5">
    <location>
        <begin position="740"/>
        <end position="758"/>
    </location>
</feature>
<feature type="compositionally biased region" description="Low complexity" evidence="5">
    <location>
        <begin position="19"/>
        <end position="34"/>
    </location>
</feature>
<evidence type="ECO:0000256" key="5">
    <source>
        <dbReference type="SAM" id="MobiDB-lite"/>
    </source>
</evidence>
<keyword evidence="8" id="KW-1185">Reference proteome</keyword>
<evidence type="ECO:0000256" key="1">
    <source>
        <dbReference type="ARBA" id="ARBA00004651"/>
    </source>
</evidence>
<keyword evidence="2 6" id="KW-0812">Transmembrane</keyword>
<proteinExistence type="predicted"/>
<dbReference type="Proteomes" id="UP001600064">
    <property type="component" value="Unassembled WGS sequence"/>
</dbReference>
<feature type="region of interest" description="Disordered" evidence="5">
    <location>
        <begin position="1"/>
        <end position="113"/>
    </location>
</feature>
<dbReference type="EMBL" id="JAZGUE010000006">
    <property type="protein sequence ID" value="KAL2265332.1"/>
    <property type="molecule type" value="Genomic_DNA"/>
</dbReference>